<keyword evidence="4" id="KW-1185">Reference proteome</keyword>
<evidence type="ECO:0000313" key="3">
    <source>
        <dbReference type="EMBL" id="ABB32872.1"/>
    </source>
</evidence>
<sequence length="370" mass="39942">MKKAIRQLVITSLFALLTVSPLLAQEEIPEAARERFKAGFAIIEKADSPAGFRAAMDEFEAAAALAPRWPDIHYNLAKVAAETDKPAKAINEYRAYLALAPEAADRAAVEGDIARMKEMIARKRKLGLPGVVFAAMPDGIWVMELAPGSRVGKTLLRKGYKILAVEGESVVGAKLDGFFRAIETQSAKVAAAKSEEKKQPGQIPAGFRSEMGFIRSQKFMRTTQPNAAGNAVEETGPAIAFTVISPGSTDTGKLFFKQSMFRSSVIEIEEDEFEDEVIKERLPVVVTFWGSDCGPCQDFVPAVEAQSARYAGKVKFVNVNVNENRKLAGQLAIKGVPAMMVYKGGSPVSTTTGRIDNAKLAELLQGVAAN</sequence>
<evidence type="ECO:0000313" key="4">
    <source>
        <dbReference type="Proteomes" id="UP000007073"/>
    </source>
</evidence>
<protein>
    <submittedName>
        <fullName evidence="3">Thioredoxin domain protein</fullName>
    </submittedName>
</protein>
<dbReference type="RefSeq" id="WP_004511807.1">
    <property type="nucleotide sequence ID" value="NC_007517.1"/>
</dbReference>
<dbReference type="EMBL" id="CP000148">
    <property type="protein sequence ID" value="ABB32872.1"/>
    <property type="molecule type" value="Genomic_DNA"/>
</dbReference>
<evidence type="ECO:0000256" key="1">
    <source>
        <dbReference type="SAM" id="SignalP"/>
    </source>
</evidence>
<dbReference type="eggNOG" id="COG3063">
    <property type="taxonomic scope" value="Bacteria"/>
</dbReference>
<dbReference type="Gene3D" id="3.40.30.10">
    <property type="entry name" value="Glutaredoxin"/>
    <property type="match status" value="1"/>
</dbReference>
<dbReference type="GO" id="GO:0006950">
    <property type="term" value="P:response to stress"/>
    <property type="evidence" value="ECO:0007669"/>
    <property type="project" value="UniProtKB-ARBA"/>
</dbReference>
<feature type="signal peptide" evidence="1">
    <location>
        <begin position="1"/>
        <end position="24"/>
    </location>
</feature>
<accession>Q39SA2</accession>
<dbReference type="PANTHER" id="PTHR45663">
    <property type="entry name" value="GEO12009P1"/>
    <property type="match status" value="1"/>
</dbReference>
<dbReference type="CDD" id="cd02947">
    <property type="entry name" value="TRX_family"/>
    <property type="match status" value="1"/>
</dbReference>
<dbReference type="InterPro" id="IPR011990">
    <property type="entry name" value="TPR-like_helical_dom_sf"/>
</dbReference>
<dbReference type="Gene3D" id="1.25.40.10">
    <property type="entry name" value="Tetratricopeptide repeat domain"/>
    <property type="match status" value="1"/>
</dbReference>
<dbReference type="KEGG" id="gme:Gmet_2654"/>
<name>Q39SA2_GEOMG</name>
<dbReference type="SUPFAM" id="SSF52833">
    <property type="entry name" value="Thioredoxin-like"/>
    <property type="match status" value="1"/>
</dbReference>
<dbReference type="GO" id="GO:0015035">
    <property type="term" value="F:protein-disulfide reductase activity"/>
    <property type="evidence" value="ECO:0007669"/>
    <property type="project" value="TreeGrafter"/>
</dbReference>
<dbReference type="SUPFAM" id="SSF48452">
    <property type="entry name" value="TPR-like"/>
    <property type="match status" value="1"/>
</dbReference>
<evidence type="ECO:0000259" key="2">
    <source>
        <dbReference type="PROSITE" id="PS51352"/>
    </source>
</evidence>
<dbReference type="InterPro" id="IPR036034">
    <property type="entry name" value="PDZ_sf"/>
</dbReference>
<dbReference type="PROSITE" id="PS51352">
    <property type="entry name" value="THIOREDOXIN_2"/>
    <property type="match status" value="1"/>
</dbReference>
<keyword evidence="1" id="KW-0732">Signal</keyword>
<dbReference type="Pfam" id="PF00085">
    <property type="entry name" value="Thioredoxin"/>
    <property type="match status" value="1"/>
</dbReference>
<dbReference type="GO" id="GO:0005737">
    <property type="term" value="C:cytoplasm"/>
    <property type="evidence" value="ECO:0007669"/>
    <property type="project" value="TreeGrafter"/>
</dbReference>
<proteinExistence type="predicted"/>
<reference evidence="3 4" key="1">
    <citation type="submission" date="2005-10" db="EMBL/GenBank/DDBJ databases">
        <title>Complete sequence of Geobacter metallireducens GS-15.</title>
        <authorList>
            <consortium name="US DOE Joint Genome Institute"/>
            <person name="Copeland A."/>
            <person name="Lucas S."/>
            <person name="Lapidus A."/>
            <person name="Barry K."/>
            <person name="Detter J.C."/>
            <person name="Glavina T."/>
            <person name="Hammon N."/>
            <person name="Israni S."/>
            <person name="Pitluck S."/>
            <person name="Di Bartolo G."/>
            <person name="Chain P."/>
            <person name="Schmutz J."/>
            <person name="Larimer F."/>
            <person name="Land M."/>
            <person name="Kyrpides N."/>
            <person name="Ivanova N."/>
            <person name="Richardson P."/>
        </authorList>
    </citation>
    <scope>NUCLEOTIDE SEQUENCE [LARGE SCALE GENOMIC DNA]</scope>
    <source>
        <strain evidence="4">ATCC 53774 / DSM 7210 / GS-15</strain>
    </source>
</reference>
<gene>
    <name evidence="3" type="ordered locus">Gmet_2654</name>
</gene>
<dbReference type="PANTHER" id="PTHR45663:SF11">
    <property type="entry name" value="GEO12009P1"/>
    <property type="match status" value="1"/>
</dbReference>
<reference evidence="3 4" key="2">
    <citation type="journal article" date="2009" name="BMC Microbiol.">
        <title>The genome sequence of Geobacter metallireducens: features of metabolism, physiology and regulation common and dissimilar to Geobacter sulfurreducens.</title>
        <authorList>
            <person name="Aklujkar M."/>
            <person name="Krushkal J."/>
            <person name="DiBartolo G."/>
            <person name="Lapidus A."/>
            <person name="Land M.L."/>
            <person name="Lovley D.R."/>
        </authorList>
    </citation>
    <scope>NUCLEOTIDE SEQUENCE [LARGE SCALE GENOMIC DNA]</scope>
    <source>
        <strain evidence="4">ATCC 53774 / DSM 7210 / GS-15</strain>
    </source>
</reference>
<dbReference type="HOGENOM" id="CLU_801139_0_0_7"/>
<dbReference type="STRING" id="269799.Gmet_2654"/>
<feature type="domain" description="Thioredoxin" evidence="2">
    <location>
        <begin position="232"/>
        <end position="369"/>
    </location>
</feature>
<feature type="chain" id="PRO_5004223329" evidence="1">
    <location>
        <begin position="25"/>
        <end position="370"/>
    </location>
</feature>
<dbReference type="Proteomes" id="UP000007073">
    <property type="component" value="Chromosome"/>
</dbReference>
<dbReference type="InterPro" id="IPR013766">
    <property type="entry name" value="Thioredoxin_domain"/>
</dbReference>
<organism evidence="3 4">
    <name type="scientific">Geobacter metallireducens (strain ATCC 53774 / DSM 7210 / GS-15)</name>
    <dbReference type="NCBI Taxonomy" id="269799"/>
    <lineage>
        <taxon>Bacteria</taxon>
        <taxon>Pseudomonadati</taxon>
        <taxon>Thermodesulfobacteriota</taxon>
        <taxon>Desulfuromonadia</taxon>
        <taxon>Geobacterales</taxon>
        <taxon>Geobacteraceae</taxon>
        <taxon>Geobacter</taxon>
    </lineage>
</organism>
<dbReference type="SUPFAM" id="SSF50156">
    <property type="entry name" value="PDZ domain-like"/>
    <property type="match status" value="1"/>
</dbReference>
<dbReference type="eggNOG" id="COG3118">
    <property type="taxonomic scope" value="Bacteria"/>
</dbReference>
<dbReference type="AlphaFoldDB" id="Q39SA2"/>
<dbReference type="InterPro" id="IPR036249">
    <property type="entry name" value="Thioredoxin-like_sf"/>
</dbReference>